<feature type="transmembrane region" description="Helical" evidence="1">
    <location>
        <begin position="56"/>
        <end position="76"/>
    </location>
</feature>
<reference evidence="2 3" key="1">
    <citation type="journal article" date="2020" name="G3 (Bethesda)">
        <title>CeMbio - The Caenorhabditis elegans Microbiome Resource.</title>
        <authorList>
            <person name="Dirksen P."/>
            <person name="Assie A."/>
            <person name="Zimmermann J."/>
            <person name="Zhang F."/>
            <person name="Tietje A.M."/>
            <person name="Marsh S.A."/>
            <person name="Felix M.A."/>
            <person name="Shapira M."/>
            <person name="Kaleta C."/>
            <person name="Schulenburg H."/>
            <person name="Samuel B."/>
        </authorList>
    </citation>
    <scope>NUCLEOTIDE SEQUENCE [LARGE SCALE GENOMIC DNA]</scope>
    <source>
        <strain evidence="2 3">BIGb0172</strain>
    </source>
</reference>
<evidence type="ECO:0000256" key="1">
    <source>
        <dbReference type="SAM" id="Phobius"/>
    </source>
</evidence>
<organism evidence="2 3">
    <name type="scientific">Comamonas piscis</name>
    <dbReference type="NCBI Taxonomy" id="1562974"/>
    <lineage>
        <taxon>Bacteria</taxon>
        <taxon>Pseudomonadati</taxon>
        <taxon>Pseudomonadota</taxon>
        <taxon>Betaproteobacteria</taxon>
        <taxon>Burkholderiales</taxon>
        <taxon>Comamonadaceae</taxon>
        <taxon>Comamonas</taxon>
    </lineage>
</organism>
<feature type="transmembrane region" description="Helical" evidence="1">
    <location>
        <begin position="12"/>
        <end position="36"/>
    </location>
</feature>
<keyword evidence="3" id="KW-1185">Reference proteome</keyword>
<dbReference type="RefSeq" id="WP_182323488.1">
    <property type="nucleotide sequence ID" value="NZ_CP058554.1"/>
</dbReference>
<keyword evidence="1" id="KW-0472">Membrane</keyword>
<keyword evidence="1" id="KW-1133">Transmembrane helix</keyword>
<evidence type="ECO:0008006" key="4">
    <source>
        <dbReference type="Google" id="ProtNLM"/>
    </source>
</evidence>
<evidence type="ECO:0000313" key="2">
    <source>
        <dbReference type="EMBL" id="QMV74134.1"/>
    </source>
</evidence>
<dbReference type="KEGG" id="cpis:HS961_15520"/>
<name>A0A7G5EJF9_9BURK</name>
<gene>
    <name evidence="2" type="ORF">HS961_15520</name>
</gene>
<sequence>MSFKSLLNESRAFVIGRISAGANYAIGGFTFTGGIAKAATDAGVAPTWFSSLSVDTMGIIIGAIFTILTGLVSVWAKRKDVGFKEREEKRRHAAWVMQQLRDNGDEAMTKEWGKNWRKVAWEATTTGLAPLE</sequence>
<proteinExistence type="predicted"/>
<dbReference type="EMBL" id="CP058554">
    <property type="protein sequence ID" value="QMV74134.1"/>
    <property type="molecule type" value="Genomic_DNA"/>
</dbReference>
<accession>A0A7G5EJF9</accession>
<protein>
    <recommendedName>
        <fullName evidence="4">Holin</fullName>
    </recommendedName>
</protein>
<dbReference type="AlphaFoldDB" id="A0A7G5EJF9"/>
<keyword evidence="1" id="KW-0812">Transmembrane</keyword>
<dbReference type="Proteomes" id="UP000515240">
    <property type="component" value="Chromosome"/>
</dbReference>
<evidence type="ECO:0000313" key="3">
    <source>
        <dbReference type="Proteomes" id="UP000515240"/>
    </source>
</evidence>